<gene>
    <name evidence="9 11" type="primary">hisC</name>
    <name evidence="11" type="ORF">AB3N04_02055</name>
</gene>
<comment type="subunit">
    <text evidence="3 9">Homodimer.</text>
</comment>
<keyword evidence="5 9" id="KW-0808">Transferase</keyword>
<comment type="similarity">
    <text evidence="9">Belongs to the class-II pyridoxal-phosphate-dependent aminotransferase family. Histidinol-phosphate aminotransferase subfamily.</text>
</comment>
<proteinExistence type="inferred from homology"/>
<evidence type="ECO:0000256" key="9">
    <source>
        <dbReference type="HAMAP-Rule" id="MF_01023"/>
    </source>
</evidence>
<name>A0AB39BT02_9BACI</name>
<keyword evidence="6 9" id="KW-0663">Pyridoxal phosphate</keyword>
<dbReference type="PROSITE" id="PS00599">
    <property type="entry name" value="AA_TRANSFER_CLASS_2"/>
    <property type="match status" value="1"/>
</dbReference>
<dbReference type="InterPro" id="IPR001917">
    <property type="entry name" value="Aminotrans_II_pyridoxalP_BS"/>
</dbReference>
<evidence type="ECO:0000256" key="4">
    <source>
        <dbReference type="ARBA" id="ARBA00022576"/>
    </source>
</evidence>
<dbReference type="InterPro" id="IPR015424">
    <property type="entry name" value="PyrdxlP-dep_Trfase"/>
</dbReference>
<keyword evidence="7 9" id="KW-0368">Histidine biosynthesis</keyword>
<comment type="cofactor">
    <cofactor evidence="1 9">
        <name>pyridoxal 5'-phosphate</name>
        <dbReference type="ChEBI" id="CHEBI:597326"/>
    </cofactor>
</comment>
<dbReference type="Gene3D" id="3.90.1150.10">
    <property type="entry name" value="Aspartate Aminotransferase, domain 1"/>
    <property type="match status" value="1"/>
</dbReference>
<keyword evidence="4 9" id="KW-0032">Aminotransferase</keyword>
<dbReference type="SUPFAM" id="SSF53383">
    <property type="entry name" value="PLP-dependent transferases"/>
    <property type="match status" value="1"/>
</dbReference>
<evidence type="ECO:0000256" key="1">
    <source>
        <dbReference type="ARBA" id="ARBA00001933"/>
    </source>
</evidence>
<evidence type="ECO:0000256" key="8">
    <source>
        <dbReference type="ARBA" id="ARBA00047481"/>
    </source>
</evidence>
<evidence type="ECO:0000256" key="5">
    <source>
        <dbReference type="ARBA" id="ARBA00022679"/>
    </source>
</evidence>
<dbReference type="EMBL" id="CP162551">
    <property type="protein sequence ID" value="XDI37120.1"/>
    <property type="molecule type" value="Genomic_DNA"/>
</dbReference>
<dbReference type="AlphaFoldDB" id="A0AB39BT02"/>
<dbReference type="RefSeq" id="WP_368504494.1">
    <property type="nucleotide sequence ID" value="NZ_CP162551.1"/>
</dbReference>
<dbReference type="PANTHER" id="PTHR43643">
    <property type="entry name" value="HISTIDINOL-PHOSPHATE AMINOTRANSFERASE 2"/>
    <property type="match status" value="1"/>
</dbReference>
<dbReference type="GO" id="GO:0000105">
    <property type="term" value="P:L-histidine biosynthetic process"/>
    <property type="evidence" value="ECO:0007669"/>
    <property type="project" value="UniProtKB-UniRule"/>
</dbReference>
<evidence type="ECO:0000256" key="6">
    <source>
        <dbReference type="ARBA" id="ARBA00022898"/>
    </source>
</evidence>
<dbReference type="InterPro" id="IPR015422">
    <property type="entry name" value="PyrdxlP-dep_Trfase_small"/>
</dbReference>
<accession>A0AB39BT02</accession>
<feature type="domain" description="Aminotransferase class I/classII large" evidence="10">
    <location>
        <begin position="30"/>
        <end position="355"/>
    </location>
</feature>
<dbReference type="Pfam" id="PF00155">
    <property type="entry name" value="Aminotran_1_2"/>
    <property type="match status" value="1"/>
</dbReference>
<dbReference type="NCBIfam" id="TIGR01141">
    <property type="entry name" value="hisC"/>
    <property type="match status" value="1"/>
</dbReference>
<dbReference type="GO" id="GO:0030170">
    <property type="term" value="F:pyridoxal phosphate binding"/>
    <property type="evidence" value="ECO:0007669"/>
    <property type="project" value="InterPro"/>
</dbReference>
<comment type="catalytic activity">
    <reaction evidence="8 9">
        <text>L-histidinol phosphate + 2-oxoglutarate = 3-(imidazol-4-yl)-2-oxopropyl phosphate + L-glutamate</text>
        <dbReference type="Rhea" id="RHEA:23744"/>
        <dbReference type="ChEBI" id="CHEBI:16810"/>
        <dbReference type="ChEBI" id="CHEBI:29985"/>
        <dbReference type="ChEBI" id="CHEBI:57766"/>
        <dbReference type="ChEBI" id="CHEBI:57980"/>
        <dbReference type="EC" id="2.6.1.9"/>
    </reaction>
</comment>
<evidence type="ECO:0000256" key="7">
    <source>
        <dbReference type="ARBA" id="ARBA00023102"/>
    </source>
</evidence>
<evidence type="ECO:0000256" key="3">
    <source>
        <dbReference type="ARBA" id="ARBA00011738"/>
    </source>
</evidence>
<feature type="modified residue" description="N6-(pyridoxal phosphate)lysine" evidence="9">
    <location>
        <position position="222"/>
    </location>
</feature>
<dbReference type="GO" id="GO:0004400">
    <property type="term" value="F:histidinol-phosphate transaminase activity"/>
    <property type="evidence" value="ECO:0007669"/>
    <property type="project" value="UniProtKB-UniRule"/>
</dbReference>
<dbReference type="Gene3D" id="3.40.640.10">
    <property type="entry name" value="Type I PLP-dependent aspartate aminotransferase-like (Major domain)"/>
    <property type="match status" value="1"/>
</dbReference>
<dbReference type="InterPro" id="IPR004839">
    <property type="entry name" value="Aminotransferase_I/II_large"/>
</dbReference>
<sequence>MQPKAQLLGLPSYEPGKPIEEVKKELGLTKIIKLASNENPFGSSPKVTEAIKDAASQTAIYPDGYARTLRQAVAKTYRVKEDQLIFGNGSDEVIQFLCRTFLEKGTNTVTAHPTFSQYKLNATIEGASIREVPLKDGVHDLDAMLEAIDENTKIVWVCNPNNPTGTYVNKEAFENFLNQVPPHVIVVSDEAYYEYVTADDYPETIPMLERYKQLIILRTFSKAYGLAALRVGFGVANKELISYLQPVRPPFNNVSFGQIAAAAALSDQEFIKECVEKNNTGMKQLELFCDRHRLTYYPSETNFLLIELGRSGDEVFKALLKEGFIVRSGNPLGFSTAIRITIGKKEDNEALFQALERVLLQTPLTTTQPS</sequence>
<comment type="pathway">
    <text evidence="2 9">Amino-acid biosynthesis; L-histidine biosynthesis; L-histidine from 5-phospho-alpha-D-ribose 1-diphosphate: step 7/9.</text>
</comment>
<reference evidence="11" key="1">
    <citation type="submission" date="2024-07" db="EMBL/GenBank/DDBJ databases">
        <title>Identification and characteristics of an arsenic-resistant bacterial isolate, which belongs to a novel species.</title>
        <authorList>
            <person name="Juszczyk A."/>
            <person name="Kowalczyk A."/>
            <person name="Was K."/>
            <person name="Kosowicz W."/>
            <person name="Budzyn A."/>
            <person name="Latowski D."/>
        </authorList>
    </citation>
    <scope>NUCLEOTIDE SEQUENCE</scope>
    <source>
        <strain evidence="11">As8PL</strain>
    </source>
</reference>
<protein>
    <recommendedName>
        <fullName evidence="9">Histidinol-phosphate aminotransferase</fullName>
        <ecNumber evidence="9">2.6.1.9</ecNumber>
    </recommendedName>
    <alternativeName>
        <fullName evidence="9">Imidazole acetol-phosphate transaminase</fullName>
    </alternativeName>
</protein>
<evidence type="ECO:0000313" key="11">
    <source>
        <dbReference type="EMBL" id="XDI37120.1"/>
    </source>
</evidence>
<dbReference type="InterPro" id="IPR015421">
    <property type="entry name" value="PyrdxlP-dep_Trfase_major"/>
</dbReference>
<dbReference type="PANTHER" id="PTHR43643:SF3">
    <property type="entry name" value="HISTIDINOL-PHOSPHATE AMINOTRANSFERASE"/>
    <property type="match status" value="1"/>
</dbReference>
<evidence type="ECO:0000259" key="10">
    <source>
        <dbReference type="Pfam" id="PF00155"/>
    </source>
</evidence>
<dbReference type="CDD" id="cd00609">
    <property type="entry name" value="AAT_like"/>
    <property type="match status" value="1"/>
</dbReference>
<dbReference type="EC" id="2.6.1.9" evidence="9"/>
<dbReference type="InterPro" id="IPR005861">
    <property type="entry name" value="HisP_aminotrans"/>
</dbReference>
<organism evidence="11">
    <name type="scientific">Alkalihalophilus sp. As8PL</name>
    <dbReference type="NCBI Taxonomy" id="3237103"/>
    <lineage>
        <taxon>Bacteria</taxon>
        <taxon>Bacillati</taxon>
        <taxon>Bacillota</taxon>
        <taxon>Bacilli</taxon>
        <taxon>Bacillales</taxon>
        <taxon>Bacillaceae</taxon>
        <taxon>Alkalihalophilus</taxon>
    </lineage>
</organism>
<keyword evidence="9" id="KW-0028">Amino-acid biosynthesis</keyword>
<dbReference type="InterPro" id="IPR050106">
    <property type="entry name" value="HistidinolP_aminotransfase"/>
</dbReference>
<dbReference type="HAMAP" id="MF_01023">
    <property type="entry name" value="HisC_aminotrans_2"/>
    <property type="match status" value="1"/>
</dbReference>
<evidence type="ECO:0000256" key="2">
    <source>
        <dbReference type="ARBA" id="ARBA00005011"/>
    </source>
</evidence>